<dbReference type="AlphaFoldDB" id="A0A2X2DY23"/>
<name>A0A2X2DY23_PSELU</name>
<sequence>MTAFQPIQDTFAFPQSEVAVQLPERSLEQKIEGAVQAITALIGQGWHPIVAWNGGIT</sequence>
<reference evidence="1 4" key="2">
    <citation type="submission" date="2020-10" db="EMBL/GenBank/DDBJ databases">
        <title>Genome sequences of Pseudomonas isolates.</title>
        <authorList>
            <person name="Wessels L."/>
            <person name="Reich F."/>
            <person name="Hammerl J."/>
        </authorList>
    </citation>
    <scope>NUCLEOTIDE SEQUENCE [LARGE SCALE GENOMIC DNA]</scope>
    <source>
        <strain evidence="1 4">20-MO00624-0</strain>
    </source>
</reference>
<evidence type="ECO:0000313" key="3">
    <source>
        <dbReference type="Proteomes" id="UP000250443"/>
    </source>
</evidence>
<gene>
    <name evidence="1" type="ORF">IRZ65_18925</name>
    <name evidence="2" type="ORF">NCTC11842_05905</name>
</gene>
<evidence type="ECO:0000313" key="1">
    <source>
        <dbReference type="EMBL" id="MBF8642747.1"/>
    </source>
</evidence>
<organism evidence="2 3">
    <name type="scientific">Pseudomonas luteola</name>
    <dbReference type="NCBI Taxonomy" id="47886"/>
    <lineage>
        <taxon>Bacteria</taxon>
        <taxon>Pseudomonadati</taxon>
        <taxon>Pseudomonadota</taxon>
        <taxon>Gammaproteobacteria</taxon>
        <taxon>Pseudomonadales</taxon>
        <taxon>Pseudomonadaceae</taxon>
        <taxon>Pseudomonas</taxon>
    </lineage>
</organism>
<keyword evidence="4" id="KW-1185">Reference proteome</keyword>
<accession>A0A2X2DY23</accession>
<dbReference type="RefSeq" id="WP_167670415.1">
    <property type="nucleotide sequence ID" value="NZ_CP069263.1"/>
</dbReference>
<evidence type="ECO:0000313" key="2">
    <source>
        <dbReference type="EMBL" id="SPZ16865.1"/>
    </source>
</evidence>
<dbReference type="Proteomes" id="UP000250443">
    <property type="component" value="Unassembled WGS sequence"/>
</dbReference>
<dbReference type="Proteomes" id="UP000626180">
    <property type="component" value="Unassembled WGS sequence"/>
</dbReference>
<evidence type="ECO:0000313" key="4">
    <source>
        <dbReference type="Proteomes" id="UP000626180"/>
    </source>
</evidence>
<dbReference type="EMBL" id="UAUF01000016">
    <property type="protein sequence ID" value="SPZ16865.1"/>
    <property type="molecule type" value="Genomic_DNA"/>
</dbReference>
<reference evidence="2 3" key="1">
    <citation type="submission" date="2018-06" db="EMBL/GenBank/DDBJ databases">
        <authorList>
            <consortium name="Pathogen Informatics"/>
            <person name="Doyle S."/>
        </authorList>
    </citation>
    <scope>NUCLEOTIDE SEQUENCE [LARGE SCALE GENOMIC DNA]</scope>
    <source>
        <strain evidence="2 3">NCTC11842</strain>
    </source>
</reference>
<protein>
    <submittedName>
        <fullName evidence="2">Uncharacterized protein</fullName>
    </submittedName>
</protein>
<dbReference type="EMBL" id="JADMCD010000011">
    <property type="protein sequence ID" value="MBF8642747.1"/>
    <property type="molecule type" value="Genomic_DNA"/>
</dbReference>
<proteinExistence type="predicted"/>